<protein>
    <recommendedName>
        <fullName evidence="7">Serine acetyltransferase</fullName>
        <ecNumber evidence="7">2.3.1.30</ecNumber>
    </recommendedName>
</protein>
<reference evidence="8 9" key="1">
    <citation type="journal article" date="2016" name="Nat. Commun.">
        <title>Thousands of microbial genomes shed light on interconnected biogeochemical processes in an aquifer system.</title>
        <authorList>
            <person name="Anantharaman K."/>
            <person name="Brown C.T."/>
            <person name="Hug L.A."/>
            <person name="Sharon I."/>
            <person name="Castelle C.J."/>
            <person name="Probst A.J."/>
            <person name="Thomas B.C."/>
            <person name="Singh A."/>
            <person name="Wilkins M.J."/>
            <person name="Karaoz U."/>
            <person name="Brodie E.L."/>
            <person name="Williams K.H."/>
            <person name="Hubbard S.S."/>
            <person name="Banfield J.F."/>
        </authorList>
    </citation>
    <scope>NUCLEOTIDE SEQUENCE [LARGE SCALE GENOMIC DNA]</scope>
</reference>
<sequence>MWQLIRADFLAEYDESGYQGRFRKTFHAMTSPGFQAIFLYRISHQLGKLRIPMIGMMLQRIAEVWTGISISPKASIGPGLIIYHFGGVIINGNAEIGRDCRIHHEVTIGNRQPGGPSPKLGDRVMIGAGAKLLGDITIGNDAEIGANAVVLNSVPEKAIAVGVPARVVRTKE</sequence>
<comment type="similarity">
    <text evidence="1 7">Belongs to the transferase hexapeptide repeat family.</text>
</comment>
<proteinExistence type="inferred from homology"/>
<keyword evidence="5 7" id="KW-0012">Acyltransferase</keyword>
<dbReference type="InterPro" id="IPR005881">
    <property type="entry name" value="Ser_O-AcTrfase"/>
</dbReference>
<keyword evidence="2" id="KW-0028">Amino-acid biosynthesis</keyword>
<dbReference type="InterPro" id="IPR011004">
    <property type="entry name" value="Trimer_LpxA-like_sf"/>
</dbReference>
<dbReference type="EC" id="2.3.1.30" evidence="7"/>
<dbReference type="NCBIfam" id="NF041874">
    <property type="entry name" value="EPS_EpsC"/>
    <property type="match status" value="1"/>
</dbReference>
<dbReference type="InterPro" id="IPR001451">
    <property type="entry name" value="Hexapep"/>
</dbReference>
<dbReference type="CDD" id="cd03354">
    <property type="entry name" value="LbH_SAT"/>
    <property type="match status" value="1"/>
</dbReference>
<evidence type="ECO:0000256" key="1">
    <source>
        <dbReference type="ARBA" id="ARBA00007274"/>
    </source>
</evidence>
<evidence type="ECO:0000256" key="6">
    <source>
        <dbReference type="ARBA" id="ARBA00049486"/>
    </source>
</evidence>
<name>A0A1G1KRB5_9BACT</name>
<evidence type="ECO:0000256" key="3">
    <source>
        <dbReference type="ARBA" id="ARBA00022679"/>
    </source>
</evidence>
<dbReference type="InterPro" id="IPR053376">
    <property type="entry name" value="Serine_acetyltransferase"/>
</dbReference>
<dbReference type="PANTHER" id="PTHR42811">
    <property type="entry name" value="SERINE ACETYLTRANSFERASE"/>
    <property type="match status" value="1"/>
</dbReference>
<comment type="caution">
    <text evidence="8">The sequence shown here is derived from an EMBL/GenBank/DDBJ whole genome shotgun (WGS) entry which is preliminary data.</text>
</comment>
<evidence type="ECO:0000256" key="4">
    <source>
        <dbReference type="ARBA" id="ARBA00022737"/>
    </source>
</evidence>
<dbReference type="PROSITE" id="PS00101">
    <property type="entry name" value="HEXAPEP_TRANSFERASES"/>
    <property type="match status" value="1"/>
</dbReference>
<dbReference type="Gene3D" id="2.160.10.10">
    <property type="entry name" value="Hexapeptide repeat proteins"/>
    <property type="match status" value="1"/>
</dbReference>
<evidence type="ECO:0000256" key="7">
    <source>
        <dbReference type="PIRNR" id="PIRNR000441"/>
    </source>
</evidence>
<evidence type="ECO:0000313" key="8">
    <source>
        <dbReference type="EMBL" id="OGW95463.1"/>
    </source>
</evidence>
<evidence type="ECO:0000313" key="9">
    <source>
        <dbReference type="Proteomes" id="UP000178187"/>
    </source>
</evidence>
<dbReference type="GO" id="GO:0005737">
    <property type="term" value="C:cytoplasm"/>
    <property type="evidence" value="ECO:0007669"/>
    <property type="project" value="InterPro"/>
</dbReference>
<dbReference type="PIRSF" id="PIRSF000441">
    <property type="entry name" value="CysE"/>
    <property type="match status" value="1"/>
</dbReference>
<evidence type="ECO:0000256" key="2">
    <source>
        <dbReference type="ARBA" id="ARBA00022605"/>
    </source>
</evidence>
<comment type="catalytic activity">
    <reaction evidence="6 7">
        <text>L-serine + acetyl-CoA = O-acetyl-L-serine + CoA</text>
        <dbReference type="Rhea" id="RHEA:24560"/>
        <dbReference type="ChEBI" id="CHEBI:33384"/>
        <dbReference type="ChEBI" id="CHEBI:57287"/>
        <dbReference type="ChEBI" id="CHEBI:57288"/>
        <dbReference type="ChEBI" id="CHEBI:58340"/>
        <dbReference type="EC" id="2.3.1.30"/>
    </reaction>
</comment>
<accession>A0A1G1KRB5</accession>
<dbReference type="EMBL" id="MHFR01000063">
    <property type="protein sequence ID" value="OGW95463.1"/>
    <property type="molecule type" value="Genomic_DNA"/>
</dbReference>
<dbReference type="Pfam" id="PF00132">
    <property type="entry name" value="Hexapep"/>
    <property type="match status" value="1"/>
</dbReference>
<dbReference type="GO" id="GO:0006535">
    <property type="term" value="P:cysteine biosynthetic process from serine"/>
    <property type="evidence" value="ECO:0007669"/>
    <property type="project" value="InterPro"/>
</dbReference>
<dbReference type="InterPro" id="IPR045304">
    <property type="entry name" value="LbH_SAT"/>
</dbReference>
<dbReference type="AlphaFoldDB" id="A0A1G1KRB5"/>
<dbReference type="Proteomes" id="UP000178187">
    <property type="component" value="Unassembled WGS sequence"/>
</dbReference>
<dbReference type="Gene3D" id="1.10.3130.10">
    <property type="entry name" value="serine acetyltransferase, domain 1"/>
    <property type="match status" value="1"/>
</dbReference>
<gene>
    <name evidence="8" type="ORF">A3G33_10830</name>
</gene>
<dbReference type="GO" id="GO:0009001">
    <property type="term" value="F:serine O-acetyltransferase activity"/>
    <property type="evidence" value="ECO:0007669"/>
    <property type="project" value="UniProtKB-EC"/>
</dbReference>
<evidence type="ECO:0000256" key="5">
    <source>
        <dbReference type="ARBA" id="ARBA00023315"/>
    </source>
</evidence>
<dbReference type="InterPro" id="IPR042122">
    <property type="entry name" value="Ser_AcTrfase_N_sf"/>
</dbReference>
<keyword evidence="3 7" id="KW-0808">Transferase</keyword>
<keyword evidence="4" id="KW-0677">Repeat</keyword>
<organism evidence="8 9">
    <name type="scientific">Candidatus Danuiimicrobium aquiferis</name>
    <dbReference type="NCBI Taxonomy" id="1801832"/>
    <lineage>
        <taxon>Bacteria</taxon>
        <taxon>Pseudomonadati</taxon>
        <taxon>Candidatus Omnitrophota</taxon>
        <taxon>Candidatus Danuiimicrobium</taxon>
    </lineage>
</organism>
<dbReference type="SUPFAM" id="SSF51161">
    <property type="entry name" value="Trimeric LpxA-like enzymes"/>
    <property type="match status" value="1"/>
</dbReference>
<dbReference type="InterPro" id="IPR018357">
    <property type="entry name" value="Hexapep_transf_CS"/>
</dbReference>